<dbReference type="PANTHER" id="PTHR22946">
    <property type="entry name" value="DIENELACTONE HYDROLASE DOMAIN-CONTAINING PROTEIN-RELATED"/>
    <property type="match status" value="1"/>
</dbReference>
<dbReference type="Gene3D" id="3.40.50.1820">
    <property type="entry name" value="alpha/beta hydrolase"/>
    <property type="match status" value="1"/>
</dbReference>
<keyword evidence="3" id="KW-1185">Reference proteome</keyword>
<accession>A0A7Y5AN93</accession>
<dbReference type="AlphaFoldDB" id="A0A7Y5AN93"/>
<dbReference type="InterPro" id="IPR050261">
    <property type="entry name" value="FrsA_esterase"/>
</dbReference>
<dbReference type="GO" id="GO:0016787">
    <property type="term" value="F:hydrolase activity"/>
    <property type="evidence" value="ECO:0007669"/>
    <property type="project" value="UniProtKB-KW"/>
</dbReference>
<proteinExistence type="predicted"/>
<dbReference type="Pfam" id="PF12715">
    <property type="entry name" value="Abhydrolase_7"/>
    <property type="match status" value="1"/>
</dbReference>
<dbReference type="Proteomes" id="UP000523161">
    <property type="component" value="Unassembled WGS sequence"/>
</dbReference>
<keyword evidence="1" id="KW-0732">Signal</keyword>
<dbReference type="PANTHER" id="PTHR22946:SF8">
    <property type="entry name" value="ACETYL XYLAN ESTERASE DOMAIN-CONTAINING PROTEIN"/>
    <property type="match status" value="1"/>
</dbReference>
<comment type="caution">
    <text evidence="2">The sequence shown here is derived from an EMBL/GenBank/DDBJ whole genome shotgun (WGS) entry which is preliminary data.</text>
</comment>
<organism evidence="2 3">
    <name type="scientific">Rheinheimera lutimaris</name>
    <dbReference type="NCBI Taxonomy" id="2740584"/>
    <lineage>
        <taxon>Bacteria</taxon>
        <taxon>Pseudomonadati</taxon>
        <taxon>Pseudomonadota</taxon>
        <taxon>Gammaproteobacteria</taxon>
        <taxon>Chromatiales</taxon>
        <taxon>Chromatiaceae</taxon>
        <taxon>Rheinheimera</taxon>
    </lineage>
</organism>
<evidence type="ECO:0000313" key="3">
    <source>
        <dbReference type="Proteomes" id="UP000523161"/>
    </source>
</evidence>
<name>A0A7Y5AN93_9GAMM</name>
<evidence type="ECO:0000256" key="1">
    <source>
        <dbReference type="SAM" id="SignalP"/>
    </source>
</evidence>
<sequence>MRCCWLLLFLALPLQADTLIDQQLPDFYQQLLPQRSYPLSWQPEHFNDIQHWRAQGRAALREALLWPDEPVEFAATLLKTEQRDGYSAQLWSVQLTKQSRVQLMLLQPDTAKPAPAVLLLHDHGARFDIGKEKWIQPFATDERLPSAQQWAAKYFSSNFVGDALAKQGYLVLAADTFGWSDRGPVEFNAQQALAGNMFMLGRSLAGMAAYEDLRLLQYLKQLPQADSSRLAVLGFSMGAFRAWQLAALTDDIKAGVAIAWLNSYRHLITPGNNILKGQSAFYMLHPGLAAKLDIPDIAALAAPKAMLFINGGKDKLMPSAGVDYAYAQLATVWQAHGAADKLTTTLYPHYGHEFNAEQQQQVFNWLAAQLALRD</sequence>
<reference evidence="2 3" key="1">
    <citation type="submission" date="2020-06" db="EMBL/GenBank/DDBJ databases">
        <title>Rheinheimera sp. nov., a marine bacterium isolated from coastal.</title>
        <authorList>
            <person name="Yu Q."/>
            <person name="Qi Y."/>
            <person name="Pu J."/>
        </authorList>
    </citation>
    <scope>NUCLEOTIDE SEQUENCE [LARGE SCALE GENOMIC DNA]</scope>
    <source>
        <strain evidence="2 3">YQF-2</strain>
    </source>
</reference>
<dbReference type="SUPFAM" id="SSF53474">
    <property type="entry name" value="alpha/beta-Hydrolases"/>
    <property type="match status" value="1"/>
</dbReference>
<gene>
    <name evidence="2" type="ORF">HRH59_02695</name>
</gene>
<protein>
    <submittedName>
        <fullName evidence="2">Dienelactone hydrolase family protein</fullName>
    </submittedName>
</protein>
<dbReference type="InterPro" id="IPR025890">
    <property type="entry name" value="Abhydrolase_bac"/>
</dbReference>
<evidence type="ECO:0000313" key="2">
    <source>
        <dbReference type="EMBL" id="NRQ41483.1"/>
    </source>
</evidence>
<dbReference type="RefSeq" id="WP_173499727.1">
    <property type="nucleotide sequence ID" value="NZ_JABSOD010000002.1"/>
</dbReference>
<feature type="signal peptide" evidence="1">
    <location>
        <begin position="1"/>
        <end position="16"/>
    </location>
</feature>
<keyword evidence="2" id="KW-0378">Hydrolase</keyword>
<dbReference type="InterPro" id="IPR029058">
    <property type="entry name" value="AB_hydrolase_fold"/>
</dbReference>
<feature type="chain" id="PRO_5031291754" evidence="1">
    <location>
        <begin position="17"/>
        <end position="374"/>
    </location>
</feature>
<dbReference type="EMBL" id="JABSOD010000002">
    <property type="protein sequence ID" value="NRQ41483.1"/>
    <property type="molecule type" value="Genomic_DNA"/>
</dbReference>